<dbReference type="PANTHER" id="PTHR12826:SF15">
    <property type="entry name" value="RIBONUCLEASE Y"/>
    <property type="match status" value="1"/>
</dbReference>
<comment type="subcellular location">
    <subcellularLocation>
        <location evidence="5">Cell membrane</location>
        <topology evidence="5">Single-pass membrane protein</topology>
    </subcellularLocation>
</comment>
<keyword evidence="5" id="KW-1003">Cell membrane</keyword>
<dbReference type="NCBIfam" id="TIGR00277">
    <property type="entry name" value="HDIG"/>
    <property type="match status" value="1"/>
</dbReference>
<feature type="coiled-coil region" evidence="7">
    <location>
        <begin position="28"/>
        <end position="59"/>
    </location>
</feature>
<dbReference type="InterPro" id="IPR036612">
    <property type="entry name" value="KH_dom_type_1_sf"/>
</dbReference>
<evidence type="ECO:0000313" key="9">
    <source>
        <dbReference type="EMBL" id="AXK60180.1"/>
    </source>
</evidence>
<dbReference type="Proteomes" id="UP000254834">
    <property type="component" value="Chromosome"/>
</dbReference>
<dbReference type="InterPro" id="IPR004087">
    <property type="entry name" value="KH_dom"/>
</dbReference>
<evidence type="ECO:0000256" key="4">
    <source>
        <dbReference type="ARBA" id="ARBA00022884"/>
    </source>
</evidence>
<dbReference type="Gene3D" id="3.30.1370.10">
    <property type="entry name" value="K Homology domain, type 1"/>
    <property type="match status" value="1"/>
</dbReference>
<dbReference type="KEGG" id="cdes:C0J27_00240"/>
<feature type="coiled-coil region" evidence="7">
    <location>
        <begin position="96"/>
        <end position="123"/>
    </location>
</feature>
<dbReference type="GO" id="GO:0003723">
    <property type="term" value="F:RNA binding"/>
    <property type="evidence" value="ECO:0007669"/>
    <property type="project" value="UniProtKB-UniRule"/>
</dbReference>
<dbReference type="SUPFAM" id="SSF109604">
    <property type="entry name" value="HD-domain/PDEase-like"/>
    <property type="match status" value="1"/>
</dbReference>
<dbReference type="HAMAP" id="MF_00335">
    <property type="entry name" value="RNase_Y"/>
    <property type="match status" value="1"/>
</dbReference>
<keyword evidence="5" id="KW-1133">Transmembrane helix</keyword>
<dbReference type="Pfam" id="PF00013">
    <property type="entry name" value="KH_1"/>
    <property type="match status" value="1"/>
</dbReference>
<keyword evidence="5" id="KW-0812">Transmembrane</keyword>
<dbReference type="EMBL" id="CP025544">
    <property type="protein sequence ID" value="AXK60180.1"/>
    <property type="molecule type" value="Genomic_DNA"/>
</dbReference>
<dbReference type="NCBIfam" id="TIGR03319">
    <property type="entry name" value="RNase_Y"/>
    <property type="match status" value="1"/>
</dbReference>
<dbReference type="InterPro" id="IPR003607">
    <property type="entry name" value="HD/PDEase_dom"/>
</dbReference>
<dbReference type="AlphaFoldDB" id="A0A345ZA63"/>
<dbReference type="InterPro" id="IPR004088">
    <property type="entry name" value="KH_dom_type_1"/>
</dbReference>
<dbReference type="InterPro" id="IPR006674">
    <property type="entry name" value="HD_domain"/>
</dbReference>
<dbReference type="GO" id="GO:0006402">
    <property type="term" value="P:mRNA catabolic process"/>
    <property type="evidence" value="ECO:0007669"/>
    <property type="project" value="UniProtKB-UniRule"/>
</dbReference>
<dbReference type="InterPro" id="IPR006675">
    <property type="entry name" value="HDIG_dom"/>
</dbReference>
<dbReference type="CDD" id="cd22431">
    <property type="entry name" value="KH-I_RNaseY"/>
    <property type="match status" value="1"/>
</dbReference>
<keyword evidence="10" id="KW-1185">Reference proteome</keyword>
<dbReference type="GO" id="GO:0005886">
    <property type="term" value="C:plasma membrane"/>
    <property type="evidence" value="ECO:0007669"/>
    <property type="project" value="UniProtKB-SubCell"/>
</dbReference>
<dbReference type="PROSITE" id="PS50084">
    <property type="entry name" value="KH_TYPE_1"/>
    <property type="match status" value="1"/>
</dbReference>
<keyword evidence="4 5" id="KW-0694">RNA-binding</keyword>
<evidence type="ECO:0000256" key="5">
    <source>
        <dbReference type="HAMAP-Rule" id="MF_00335"/>
    </source>
</evidence>
<evidence type="ECO:0000256" key="6">
    <source>
        <dbReference type="NCBIfam" id="TIGR03319"/>
    </source>
</evidence>
<dbReference type="PANTHER" id="PTHR12826">
    <property type="entry name" value="RIBONUCLEASE Y"/>
    <property type="match status" value="1"/>
</dbReference>
<evidence type="ECO:0000256" key="3">
    <source>
        <dbReference type="ARBA" id="ARBA00022801"/>
    </source>
</evidence>
<dbReference type="Gene3D" id="1.10.3210.10">
    <property type="entry name" value="Hypothetical protein af1432"/>
    <property type="match status" value="1"/>
</dbReference>
<dbReference type="GO" id="GO:0004521">
    <property type="term" value="F:RNA endonuclease activity"/>
    <property type="evidence" value="ECO:0007669"/>
    <property type="project" value="UniProtKB-UniRule"/>
</dbReference>
<feature type="domain" description="HD" evidence="8">
    <location>
        <begin position="334"/>
        <end position="427"/>
    </location>
</feature>
<protein>
    <recommendedName>
        <fullName evidence="5 6">Ribonuclease Y</fullName>
        <shortName evidence="5">RNase Y</shortName>
        <ecNumber evidence="5 6">3.1.-.-</ecNumber>
    </recommendedName>
</protein>
<dbReference type="OrthoDB" id="9803205at2"/>
<evidence type="ECO:0000256" key="1">
    <source>
        <dbReference type="ARBA" id="ARBA00022722"/>
    </source>
</evidence>
<keyword evidence="5" id="KW-0472">Membrane</keyword>
<evidence type="ECO:0000259" key="8">
    <source>
        <dbReference type="PROSITE" id="PS51831"/>
    </source>
</evidence>
<dbReference type="EC" id="3.1.-.-" evidence="5 6"/>
<comment type="similarity">
    <text evidence="5">Belongs to the RNase Y family.</text>
</comment>
<keyword evidence="7" id="KW-0175">Coiled coil</keyword>
<evidence type="ECO:0000256" key="2">
    <source>
        <dbReference type="ARBA" id="ARBA00022759"/>
    </source>
</evidence>
<dbReference type="Pfam" id="PF12072">
    <property type="entry name" value="RNase_Y_N"/>
    <property type="match status" value="1"/>
</dbReference>
<dbReference type="SMART" id="SM00322">
    <property type="entry name" value="KH"/>
    <property type="match status" value="1"/>
</dbReference>
<dbReference type="InterPro" id="IPR017705">
    <property type="entry name" value="Ribonuclease_Y"/>
</dbReference>
<accession>A0A345ZA63</accession>
<keyword evidence="1 5" id="KW-0540">Nuclease</keyword>
<proteinExistence type="inferred from homology"/>
<reference evidence="9 10" key="1">
    <citation type="submission" date="2017-12" db="EMBL/GenBank/DDBJ databases">
        <title>Chromulinavorax destructans is a abundant pathogen of dominant heterotrophic picoflagllates.</title>
        <authorList>
            <person name="Deeg C.M."/>
            <person name="Zimmer M."/>
            <person name="Suttle C.A."/>
        </authorList>
    </citation>
    <scope>NUCLEOTIDE SEQUENCE [LARGE SCALE GENOMIC DNA]</scope>
    <source>
        <strain evidence="9 10">SeV1</strain>
    </source>
</reference>
<feature type="transmembrane region" description="Helical" evidence="5">
    <location>
        <begin position="6"/>
        <end position="24"/>
    </location>
</feature>
<dbReference type="InterPro" id="IPR022711">
    <property type="entry name" value="RNase_Y_N"/>
</dbReference>
<sequence>MIAIILVAAGIAAILAGMVLFYFAQKKMAEAQNLLEQSAEKWKNAKRNIENERREAYLKIKDELYAKRKEFDFELKQEKAEQDRLRDKLNVKYEALAKKELRLDDIRLELQQKEREVLKMNDLVRLNESKLKVLYDDLILKLEQLSNMTRDDAKRALIATLEDEVKHVSEKWIQKVEQEARDTAKKRAADITVTAMQRYVADQVTEITSGVVHLPNEEMKGRIIGKEGRNIKALEMATGMEFVIGDTPETITISGFNPIRREIAKRSLERLVNDGRINPTRIEETVAKCEEELDELIQEYGKNAILEFNLQGVHPEIVTLLGKLHFRTSFTQNVLQHVKEVAIFSRMIAEELGLDGNIAFRAGLLHDIGKAVSADIEGPHALVGADIAKRCGESDDIVNAIAAHHEEVPYKSIYAPIVVIADTISASRPGARRETFSAYIKKLEKLEEIANSYDGVKKAYALQAGREIRIIIEEDIMDDDKTAILARDVAKRIEEEMNFPGQIKVSVIREKRAVEYAR</sequence>
<evidence type="ECO:0000256" key="7">
    <source>
        <dbReference type="SAM" id="Coils"/>
    </source>
</evidence>
<dbReference type="Pfam" id="PF01966">
    <property type="entry name" value="HD"/>
    <property type="match status" value="1"/>
</dbReference>
<comment type="function">
    <text evidence="5">Endoribonuclease that initiates mRNA decay.</text>
</comment>
<dbReference type="RefSeq" id="WP_115585195.1">
    <property type="nucleotide sequence ID" value="NZ_CP025544.1"/>
</dbReference>
<name>A0A345ZA63_9BACT</name>
<dbReference type="GO" id="GO:0016787">
    <property type="term" value="F:hydrolase activity"/>
    <property type="evidence" value="ECO:0007669"/>
    <property type="project" value="UniProtKB-KW"/>
</dbReference>
<dbReference type="SUPFAM" id="SSF54791">
    <property type="entry name" value="Eukaryotic type KH-domain (KH-domain type I)"/>
    <property type="match status" value="1"/>
</dbReference>
<gene>
    <name evidence="5 9" type="primary">rny</name>
    <name evidence="9" type="ORF">C0J27_00240</name>
</gene>
<evidence type="ECO:0000313" key="10">
    <source>
        <dbReference type="Proteomes" id="UP000254834"/>
    </source>
</evidence>
<dbReference type="PROSITE" id="PS51831">
    <property type="entry name" value="HD"/>
    <property type="match status" value="1"/>
</dbReference>
<keyword evidence="2 5" id="KW-0255">Endonuclease</keyword>
<keyword evidence="3 5" id="KW-0378">Hydrolase</keyword>
<organism evidence="9 10">
    <name type="scientific">Candidatus Chromulinivorax destructor</name>
    <dbReference type="NCBI Taxonomy" id="2066483"/>
    <lineage>
        <taxon>Bacteria</taxon>
        <taxon>Candidatus Babelota</taxon>
        <taxon>Candidatus Babeliae</taxon>
        <taxon>Candidatus Babeliales</taxon>
        <taxon>Candidatus Chromulinivoraceae</taxon>
        <taxon>Candidatus Chromulinivorax</taxon>
    </lineage>
</organism>
<dbReference type="SMART" id="SM00471">
    <property type="entry name" value="HDc"/>
    <property type="match status" value="1"/>
</dbReference>
<dbReference type="CDD" id="cd00077">
    <property type="entry name" value="HDc"/>
    <property type="match status" value="1"/>
</dbReference>